<dbReference type="EMBL" id="PKPP01001999">
    <property type="protein sequence ID" value="PWA78356.1"/>
    <property type="molecule type" value="Genomic_DNA"/>
</dbReference>
<accession>A0A2U1NXW3</accession>
<comment type="caution">
    <text evidence="2">The sequence shown here is derived from an EMBL/GenBank/DDBJ whole genome shotgun (WGS) entry which is preliminary data.</text>
</comment>
<reference evidence="2 3" key="1">
    <citation type="journal article" date="2018" name="Mol. Plant">
        <title>The genome of Artemisia annua provides insight into the evolution of Asteraceae family and artemisinin biosynthesis.</title>
        <authorList>
            <person name="Shen Q."/>
            <person name="Zhang L."/>
            <person name="Liao Z."/>
            <person name="Wang S."/>
            <person name="Yan T."/>
            <person name="Shi P."/>
            <person name="Liu M."/>
            <person name="Fu X."/>
            <person name="Pan Q."/>
            <person name="Wang Y."/>
            <person name="Lv Z."/>
            <person name="Lu X."/>
            <person name="Zhang F."/>
            <person name="Jiang W."/>
            <person name="Ma Y."/>
            <person name="Chen M."/>
            <person name="Hao X."/>
            <person name="Li L."/>
            <person name="Tang Y."/>
            <person name="Lv G."/>
            <person name="Zhou Y."/>
            <person name="Sun X."/>
            <person name="Brodelius P.E."/>
            <person name="Rose J.K.C."/>
            <person name="Tang K."/>
        </authorList>
    </citation>
    <scope>NUCLEOTIDE SEQUENCE [LARGE SCALE GENOMIC DNA]</scope>
    <source>
        <strain evidence="3">cv. Huhao1</strain>
        <tissue evidence="2">Leaf</tissue>
    </source>
</reference>
<evidence type="ECO:0000256" key="1">
    <source>
        <dbReference type="SAM" id="SignalP"/>
    </source>
</evidence>
<keyword evidence="3" id="KW-1185">Reference proteome</keyword>
<keyword evidence="1" id="KW-0732">Signal</keyword>
<evidence type="ECO:0000313" key="2">
    <source>
        <dbReference type="EMBL" id="PWA78356.1"/>
    </source>
</evidence>
<dbReference type="AlphaFoldDB" id="A0A2U1NXW3"/>
<proteinExistence type="predicted"/>
<gene>
    <name evidence="2" type="ORF">CTI12_AA213810</name>
</gene>
<dbReference type="Proteomes" id="UP000245207">
    <property type="component" value="Unassembled WGS sequence"/>
</dbReference>
<protein>
    <submittedName>
        <fullName evidence="2">Uncharacterized protein</fullName>
    </submittedName>
</protein>
<organism evidence="2 3">
    <name type="scientific">Artemisia annua</name>
    <name type="common">Sweet wormwood</name>
    <dbReference type="NCBI Taxonomy" id="35608"/>
    <lineage>
        <taxon>Eukaryota</taxon>
        <taxon>Viridiplantae</taxon>
        <taxon>Streptophyta</taxon>
        <taxon>Embryophyta</taxon>
        <taxon>Tracheophyta</taxon>
        <taxon>Spermatophyta</taxon>
        <taxon>Magnoliopsida</taxon>
        <taxon>eudicotyledons</taxon>
        <taxon>Gunneridae</taxon>
        <taxon>Pentapetalae</taxon>
        <taxon>asterids</taxon>
        <taxon>campanulids</taxon>
        <taxon>Asterales</taxon>
        <taxon>Asteraceae</taxon>
        <taxon>Asteroideae</taxon>
        <taxon>Anthemideae</taxon>
        <taxon>Artemisiinae</taxon>
        <taxon>Artemisia</taxon>
    </lineage>
</organism>
<evidence type="ECO:0000313" key="3">
    <source>
        <dbReference type="Proteomes" id="UP000245207"/>
    </source>
</evidence>
<name>A0A2U1NXW3_ARTAN</name>
<feature type="chain" id="PRO_5015676014" evidence="1">
    <location>
        <begin position="24"/>
        <end position="74"/>
    </location>
</feature>
<feature type="signal peptide" evidence="1">
    <location>
        <begin position="1"/>
        <end position="23"/>
    </location>
</feature>
<sequence>MKYIELTNFLLAVCFALILITSAARTSPQTTTRIQNQDAKGNVDVKAEKPGYSTASSGVGGGCWQCWPDGGGNK</sequence>